<accession>A0A816HWB1</accession>
<evidence type="ECO:0000313" key="2">
    <source>
        <dbReference type="Proteomes" id="UP000663828"/>
    </source>
</evidence>
<dbReference type="EMBL" id="CAJNOR010020714">
    <property type="protein sequence ID" value="CAF1690765.1"/>
    <property type="molecule type" value="Genomic_DNA"/>
</dbReference>
<reference evidence="1" key="1">
    <citation type="submission" date="2021-02" db="EMBL/GenBank/DDBJ databases">
        <authorList>
            <person name="Nowell W R."/>
        </authorList>
    </citation>
    <scope>NUCLEOTIDE SEQUENCE</scope>
</reference>
<gene>
    <name evidence="1" type="ORF">XAT740_LOCUS63885</name>
</gene>
<organism evidence="1 2">
    <name type="scientific">Adineta ricciae</name>
    <name type="common">Rotifer</name>
    <dbReference type="NCBI Taxonomy" id="249248"/>
    <lineage>
        <taxon>Eukaryota</taxon>
        <taxon>Metazoa</taxon>
        <taxon>Spiralia</taxon>
        <taxon>Gnathifera</taxon>
        <taxon>Rotifera</taxon>
        <taxon>Eurotatoria</taxon>
        <taxon>Bdelloidea</taxon>
        <taxon>Adinetida</taxon>
        <taxon>Adinetidae</taxon>
        <taxon>Adineta</taxon>
    </lineage>
</organism>
<name>A0A816HWB1_ADIRI</name>
<comment type="caution">
    <text evidence="1">The sequence shown here is derived from an EMBL/GenBank/DDBJ whole genome shotgun (WGS) entry which is preliminary data.</text>
</comment>
<proteinExistence type="predicted"/>
<evidence type="ECO:0000313" key="1">
    <source>
        <dbReference type="EMBL" id="CAF1690765.1"/>
    </source>
</evidence>
<protein>
    <submittedName>
        <fullName evidence="1">Uncharacterized protein</fullName>
    </submittedName>
</protein>
<dbReference type="Proteomes" id="UP000663828">
    <property type="component" value="Unassembled WGS sequence"/>
</dbReference>
<dbReference type="AlphaFoldDB" id="A0A816HWB1"/>
<sequence>MFGATWETSFALVEDKLMFTILVASCDDGNKNQDETGVDCGGSICTQRCDLNQVCSNNSDCSNGNCYIAVNICQ</sequence>
<keyword evidence="2" id="KW-1185">Reference proteome</keyword>
<feature type="non-terminal residue" evidence="1">
    <location>
        <position position="74"/>
    </location>
</feature>